<keyword evidence="2" id="KW-1185">Reference proteome</keyword>
<comment type="caution">
    <text evidence="1">The sequence shown here is derived from an EMBL/GenBank/DDBJ whole genome shotgun (WGS) entry which is preliminary data.</text>
</comment>
<evidence type="ECO:0000313" key="2">
    <source>
        <dbReference type="Proteomes" id="UP001597169"/>
    </source>
</evidence>
<evidence type="ECO:0000313" key="1">
    <source>
        <dbReference type="EMBL" id="MFD1126619.1"/>
    </source>
</evidence>
<accession>A0ABW3PH15</accession>
<dbReference type="Proteomes" id="UP001597169">
    <property type="component" value="Unassembled WGS sequence"/>
</dbReference>
<name>A0ABW3PH15_9BACL</name>
<protein>
    <submittedName>
        <fullName evidence="1">DUF4177 domain-containing protein</fullName>
    </submittedName>
</protein>
<dbReference type="EMBL" id="JBHTKX010000001">
    <property type="protein sequence ID" value="MFD1126619.1"/>
    <property type="molecule type" value="Genomic_DNA"/>
</dbReference>
<dbReference type="RefSeq" id="WP_251584939.1">
    <property type="nucleotide sequence ID" value="NZ_JBHTKX010000001.1"/>
</dbReference>
<gene>
    <name evidence="1" type="ORF">ACFQ3J_00325</name>
</gene>
<organism evidence="1 2">
    <name type="scientific">Paenibacillus provencensis</name>
    <dbReference type="NCBI Taxonomy" id="441151"/>
    <lineage>
        <taxon>Bacteria</taxon>
        <taxon>Bacillati</taxon>
        <taxon>Bacillota</taxon>
        <taxon>Bacilli</taxon>
        <taxon>Bacillales</taxon>
        <taxon>Paenibacillaceae</taxon>
        <taxon>Paenibacillus</taxon>
    </lineage>
</organism>
<proteinExistence type="predicted"/>
<sequence length="69" mass="8219">MKKWQYKVEHVIGDDFGHEFEDMLNDLGNRGWELSNVITLYKSDSNTEFQLEKVELDENVLIFKKPVEE</sequence>
<reference evidence="2" key="1">
    <citation type="journal article" date="2019" name="Int. J. Syst. Evol. Microbiol.">
        <title>The Global Catalogue of Microorganisms (GCM) 10K type strain sequencing project: providing services to taxonomists for standard genome sequencing and annotation.</title>
        <authorList>
            <consortium name="The Broad Institute Genomics Platform"/>
            <consortium name="The Broad Institute Genome Sequencing Center for Infectious Disease"/>
            <person name="Wu L."/>
            <person name="Ma J."/>
        </authorList>
    </citation>
    <scope>NUCLEOTIDE SEQUENCE [LARGE SCALE GENOMIC DNA]</scope>
    <source>
        <strain evidence="2">CCUG 53519</strain>
    </source>
</reference>